<dbReference type="OrthoDB" id="1929172at2759"/>
<keyword evidence="2" id="KW-1185">Reference proteome</keyword>
<reference evidence="1 2" key="1">
    <citation type="journal article" date="2019" name="Plant Biotechnol. J.">
        <title>The red bayberry genome and genetic basis of sex determination.</title>
        <authorList>
            <person name="Jia H.M."/>
            <person name="Jia H.J."/>
            <person name="Cai Q.L."/>
            <person name="Wang Y."/>
            <person name="Zhao H.B."/>
            <person name="Yang W.F."/>
            <person name="Wang G.Y."/>
            <person name="Li Y.H."/>
            <person name="Zhan D.L."/>
            <person name="Shen Y.T."/>
            <person name="Niu Q.F."/>
            <person name="Chang L."/>
            <person name="Qiu J."/>
            <person name="Zhao L."/>
            <person name="Xie H.B."/>
            <person name="Fu W.Y."/>
            <person name="Jin J."/>
            <person name="Li X.W."/>
            <person name="Jiao Y."/>
            <person name="Zhou C.C."/>
            <person name="Tu T."/>
            <person name="Chai C.Y."/>
            <person name="Gao J.L."/>
            <person name="Fan L.J."/>
            <person name="van de Weg E."/>
            <person name="Wang J.Y."/>
            <person name="Gao Z.S."/>
        </authorList>
    </citation>
    <scope>NUCLEOTIDE SEQUENCE [LARGE SCALE GENOMIC DNA]</scope>
    <source>
        <tissue evidence="1">Leaves</tissue>
    </source>
</reference>
<accession>A0A6A1UMI2</accession>
<protein>
    <submittedName>
        <fullName evidence="1">Cellulose synthase-like protein G3</fullName>
    </submittedName>
</protein>
<evidence type="ECO:0000313" key="2">
    <source>
        <dbReference type="Proteomes" id="UP000516437"/>
    </source>
</evidence>
<name>A0A6A1UMI2_9ROSI</name>
<dbReference type="Proteomes" id="UP000516437">
    <property type="component" value="Unassembled WGS sequence"/>
</dbReference>
<proteinExistence type="predicted"/>
<dbReference type="AlphaFoldDB" id="A0A6A1UMI2"/>
<organism evidence="1 2">
    <name type="scientific">Morella rubra</name>
    <name type="common">Chinese bayberry</name>
    <dbReference type="NCBI Taxonomy" id="262757"/>
    <lineage>
        <taxon>Eukaryota</taxon>
        <taxon>Viridiplantae</taxon>
        <taxon>Streptophyta</taxon>
        <taxon>Embryophyta</taxon>
        <taxon>Tracheophyta</taxon>
        <taxon>Spermatophyta</taxon>
        <taxon>Magnoliopsida</taxon>
        <taxon>eudicotyledons</taxon>
        <taxon>Gunneridae</taxon>
        <taxon>Pentapetalae</taxon>
        <taxon>rosids</taxon>
        <taxon>fabids</taxon>
        <taxon>Fagales</taxon>
        <taxon>Myricaceae</taxon>
        <taxon>Morella</taxon>
    </lineage>
</organism>
<dbReference type="EMBL" id="RXIC02000094">
    <property type="protein sequence ID" value="KAB1201128.1"/>
    <property type="molecule type" value="Genomic_DNA"/>
</dbReference>
<comment type="caution">
    <text evidence="1">The sequence shown here is derived from an EMBL/GenBank/DDBJ whole genome shotgun (WGS) entry which is preliminary data.</text>
</comment>
<gene>
    <name evidence="1" type="ORF">CJ030_MR0G004797</name>
</gene>
<evidence type="ECO:0000313" key="1">
    <source>
        <dbReference type="EMBL" id="KAB1201128.1"/>
    </source>
</evidence>
<sequence>MLQDKSAAEMDIKVSGHISNNWLRRIGPAQAEWRPKIMYENMKARVETVLEKGKVQEEYITEEIERRILSKWTDGFTNQDHPAVIEVLLEGSKNRDMVLRCDKGKMPFKTTINSTCLALALYALASLLLRD</sequence>